<dbReference type="OrthoDB" id="9778364at2"/>
<feature type="domain" description="AAA+ ATPase" evidence="5">
    <location>
        <begin position="52"/>
        <end position="169"/>
    </location>
</feature>
<dbReference type="SUPFAM" id="SSF48019">
    <property type="entry name" value="post-AAA+ oligomerization domain-like"/>
    <property type="match status" value="1"/>
</dbReference>
<dbReference type="PANTHER" id="PTHR13779:SF7">
    <property type="entry name" value="ATPASE WRNIP1"/>
    <property type="match status" value="1"/>
</dbReference>
<dbReference type="AlphaFoldDB" id="A0A369LAN8"/>
<dbReference type="PANTHER" id="PTHR13779">
    <property type="entry name" value="WERNER HELICASE-INTERACTING PROTEIN 1 FAMILY MEMBER"/>
    <property type="match status" value="1"/>
</dbReference>
<evidence type="ECO:0000256" key="1">
    <source>
        <dbReference type="ARBA" id="ARBA00008959"/>
    </source>
</evidence>
<dbReference type="Gene3D" id="1.10.8.60">
    <property type="match status" value="1"/>
</dbReference>
<dbReference type="InterPro" id="IPR027417">
    <property type="entry name" value="P-loop_NTPase"/>
</dbReference>
<dbReference type="GO" id="GO:0006261">
    <property type="term" value="P:DNA-templated DNA replication"/>
    <property type="evidence" value="ECO:0007669"/>
    <property type="project" value="TreeGrafter"/>
</dbReference>
<dbReference type="SUPFAM" id="SSF52540">
    <property type="entry name" value="P-loop containing nucleoside triphosphate hydrolases"/>
    <property type="match status" value="1"/>
</dbReference>
<dbReference type="GO" id="GO:0005524">
    <property type="term" value="F:ATP binding"/>
    <property type="evidence" value="ECO:0007669"/>
    <property type="project" value="UniProtKB-KW"/>
</dbReference>
<dbReference type="InterPro" id="IPR021886">
    <property type="entry name" value="MgsA_C"/>
</dbReference>
<dbReference type="FunFam" id="3.40.50.300:FF:000345">
    <property type="entry name" value="AAA family ATPase"/>
    <property type="match status" value="1"/>
</dbReference>
<name>A0A369LAN8_9ACTN</name>
<feature type="compositionally biased region" description="Basic and acidic residues" evidence="4">
    <location>
        <begin position="482"/>
        <end position="495"/>
    </location>
</feature>
<comment type="caution">
    <text evidence="6">The sequence shown here is derived from an EMBL/GenBank/DDBJ whole genome shotgun (WGS) entry which is preliminary data.</text>
</comment>
<dbReference type="Pfam" id="PF00004">
    <property type="entry name" value="AAA"/>
    <property type="match status" value="1"/>
</dbReference>
<dbReference type="InterPro" id="IPR003959">
    <property type="entry name" value="ATPase_AAA_core"/>
</dbReference>
<dbReference type="EMBL" id="PPTP01000003">
    <property type="protein sequence ID" value="RDB56234.1"/>
    <property type="molecule type" value="Genomic_DNA"/>
</dbReference>
<organism evidence="6 7">
    <name type="scientific">Senegalimassilia anaerobia</name>
    <dbReference type="NCBI Taxonomy" id="1473216"/>
    <lineage>
        <taxon>Bacteria</taxon>
        <taxon>Bacillati</taxon>
        <taxon>Actinomycetota</taxon>
        <taxon>Coriobacteriia</taxon>
        <taxon>Coriobacteriales</taxon>
        <taxon>Coriobacteriaceae</taxon>
        <taxon>Senegalimassilia</taxon>
    </lineage>
</organism>
<accession>A0A369LAN8</accession>
<feature type="region of interest" description="Disordered" evidence="4">
    <location>
        <begin position="452"/>
        <end position="495"/>
    </location>
</feature>
<dbReference type="GO" id="GO:0016887">
    <property type="term" value="F:ATP hydrolysis activity"/>
    <property type="evidence" value="ECO:0007669"/>
    <property type="project" value="InterPro"/>
</dbReference>
<evidence type="ECO:0000256" key="4">
    <source>
        <dbReference type="SAM" id="MobiDB-lite"/>
    </source>
</evidence>
<dbReference type="Proteomes" id="UP000253792">
    <property type="component" value="Unassembled WGS sequence"/>
</dbReference>
<reference evidence="6 7" key="1">
    <citation type="journal article" date="2018" name="Elife">
        <title>Discovery and characterization of a prevalent human gut bacterial enzyme sufficient for the inactivation of a family of plant toxins.</title>
        <authorList>
            <person name="Koppel N."/>
            <person name="Bisanz J.E."/>
            <person name="Pandelia M.E."/>
            <person name="Turnbaugh P.J."/>
            <person name="Balskus E.P."/>
        </authorList>
    </citation>
    <scope>NUCLEOTIDE SEQUENCE [LARGE SCALE GENOMIC DNA]</scope>
    <source>
        <strain evidence="7">anaerobia AP69FAA</strain>
    </source>
</reference>
<dbReference type="InterPro" id="IPR051314">
    <property type="entry name" value="AAA_ATPase_RarA/MGS1/WRNIP1"/>
</dbReference>
<dbReference type="STRING" id="1034345.GCA_000236865_00549"/>
<dbReference type="GO" id="GO:0008047">
    <property type="term" value="F:enzyme activator activity"/>
    <property type="evidence" value="ECO:0007669"/>
    <property type="project" value="TreeGrafter"/>
</dbReference>
<dbReference type="Gene3D" id="3.40.50.300">
    <property type="entry name" value="P-loop containing nucleotide triphosphate hydrolases"/>
    <property type="match status" value="1"/>
</dbReference>
<dbReference type="FunFam" id="1.20.272.10:FF:000001">
    <property type="entry name" value="Putative AAA family ATPase"/>
    <property type="match status" value="1"/>
</dbReference>
<dbReference type="Gene3D" id="1.20.272.10">
    <property type="match status" value="1"/>
</dbReference>
<evidence type="ECO:0000256" key="3">
    <source>
        <dbReference type="ARBA" id="ARBA00022840"/>
    </source>
</evidence>
<dbReference type="Pfam" id="PF12002">
    <property type="entry name" value="MgsA_C"/>
    <property type="match status" value="1"/>
</dbReference>
<dbReference type="SMART" id="SM00382">
    <property type="entry name" value="AAA"/>
    <property type="match status" value="1"/>
</dbReference>
<gene>
    <name evidence="6" type="ORF">C1880_05000</name>
</gene>
<dbReference type="Gene3D" id="1.10.3710.10">
    <property type="entry name" value="DNA polymerase III clamp loader subunits, C-terminal domain"/>
    <property type="match status" value="1"/>
</dbReference>
<evidence type="ECO:0000313" key="6">
    <source>
        <dbReference type="EMBL" id="RDB56234.1"/>
    </source>
</evidence>
<keyword evidence="7" id="KW-1185">Reference proteome</keyword>
<dbReference type="GO" id="GO:0017116">
    <property type="term" value="F:single-stranded DNA helicase activity"/>
    <property type="evidence" value="ECO:0007669"/>
    <property type="project" value="TreeGrafter"/>
</dbReference>
<dbReference type="InterPro" id="IPR008921">
    <property type="entry name" value="DNA_pol3_clamp-load_cplx_C"/>
</dbReference>
<dbReference type="GO" id="GO:0000731">
    <property type="term" value="P:DNA synthesis involved in DNA repair"/>
    <property type="evidence" value="ECO:0007669"/>
    <property type="project" value="TreeGrafter"/>
</dbReference>
<keyword evidence="2" id="KW-0547">Nucleotide-binding</keyword>
<evidence type="ECO:0000256" key="2">
    <source>
        <dbReference type="ARBA" id="ARBA00022741"/>
    </source>
</evidence>
<dbReference type="InterPro" id="IPR032423">
    <property type="entry name" value="AAA_assoc_2"/>
</dbReference>
<keyword evidence="3" id="KW-0067">ATP-binding</keyword>
<evidence type="ECO:0000259" key="5">
    <source>
        <dbReference type="SMART" id="SM00382"/>
    </source>
</evidence>
<protein>
    <submittedName>
        <fullName evidence="6">AAA family ATPase</fullName>
    </submittedName>
</protein>
<dbReference type="InterPro" id="IPR003593">
    <property type="entry name" value="AAA+_ATPase"/>
</dbReference>
<dbReference type="Pfam" id="PF16193">
    <property type="entry name" value="AAA_assoc_2"/>
    <property type="match status" value="1"/>
</dbReference>
<evidence type="ECO:0000313" key="7">
    <source>
        <dbReference type="Proteomes" id="UP000253792"/>
    </source>
</evidence>
<sequence>MDTLFTAMENERKQQVAPLAVRMRPRTLEDVVGQQDAVGPGSWLRAAIEQDNVSSVILYGPAGTGKTSIAHVIAESTKATFVEVSAIGGTVSDLRREIDAAEKRLALNGSRTILFVDEIHRFNRSQQDALLHAVENRTVVLVGATTENPFFEVNSALISRSRVVGLKGLSDGDVAQLVDRAVADPRGLDGLYKLDPAARSAIVLLAGGDGRASLTTLELAAGMQQPGTRENPAVITKAQVESATPHRALPYDKNKDMHYDIISAFIKSMRGSDPDAALYWLARMIDGGEDPKYIARRMLIHASEDVGNADPQALLVAAAAFKSAEVIGYPECRINLAQAATYIALAPKSNACEAGIDAALAEVRNGPKRDVPDYLRDRHRPGSEHYGAYKYPHDYPAGWVDQRYLPEGLERGCFYHPSERGWESYRVDAAARDRAQAMHTAARDRAQAAHAAVGGNHGAGLPKGKPIDVEANDLRSGSKKPGARDASEGEETGGR</sequence>
<dbReference type="GO" id="GO:0003677">
    <property type="term" value="F:DNA binding"/>
    <property type="evidence" value="ECO:0007669"/>
    <property type="project" value="InterPro"/>
</dbReference>
<comment type="similarity">
    <text evidence="1">Belongs to the AAA ATPase family. RarA/MGS1/WRNIP1 subfamily.</text>
</comment>
<dbReference type="RefSeq" id="WP_114620526.1">
    <property type="nucleotide sequence ID" value="NZ_PPTP01000003.1"/>
</dbReference>
<proteinExistence type="inferred from homology"/>
<dbReference type="CDD" id="cd18139">
    <property type="entry name" value="HLD_clamp_RarA"/>
    <property type="match status" value="1"/>
</dbReference>
<dbReference type="CDD" id="cd00009">
    <property type="entry name" value="AAA"/>
    <property type="match status" value="1"/>
</dbReference>